<sequence length="100" mass="11303">MFPALLGKYTSALGVIAAAVPLYYFVRKYLNTDSDDYDDIWPKNEVLFFCDVGLSCKDHSLEGGEKKQCSSKNCSFYNLRFASEIFPEVDQIDASQVCHN</sequence>
<proteinExistence type="predicted"/>
<protein>
    <submittedName>
        <fullName evidence="2">Uncharacterized protein</fullName>
    </submittedName>
</protein>
<keyword evidence="1" id="KW-0472">Membrane</keyword>
<gene>
    <name evidence="2" type="ORF">g.18947</name>
</gene>
<keyword evidence="1" id="KW-1133">Transmembrane helix</keyword>
<dbReference type="AlphaFoldDB" id="A0A1B6GP36"/>
<name>A0A1B6GP36_9HEMI</name>
<organism evidence="2">
    <name type="scientific">Cuerna arida</name>
    <dbReference type="NCBI Taxonomy" id="1464854"/>
    <lineage>
        <taxon>Eukaryota</taxon>
        <taxon>Metazoa</taxon>
        <taxon>Ecdysozoa</taxon>
        <taxon>Arthropoda</taxon>
        <taxon>Hexapoda</taxon>
        <taxon>Insecta</taxon>
        <taxon>Pterygota</taxon>
        <taxon>Neoptera</taxon>
        <taxon>Paraneoptera</taxon>
        <taxon>Hemiptera</taxon>
        <taxon>Auchenorrhyncha</taxon>
        <taxon>Membracoidea</taxon>
        <taxon>Cicadellidae</taxon>
        <taxon>Cicadellinae</taxon>
        <taxon>Proconiini</taxon>
        <taxon>Cuerna</taxon>
    </lineage>
</organism>
<keyword evidence="1" id="KW-0812">Transmembrane</keyword>
<feature type="transmembrane region" description="Helical" evidence="1">
    <location>
        <begin position="6"/>
        <end position="26"/>
    </location>
</feature>
<reference evidence="2" key="1">
    <citation type="submission" date="2015-11" db="EMBL/GenBank/DDBJ databases">
        <title>De novo transcriptome assembly of four potential Pierce s Disease insect vectors from Arizona vineyards.</title>
        <authorList>
            <person name="Tassone E.E."/>
        </authorList>
    </citation>
    <scope>NUCLEOTIDE SEQUENCE</scope>
</reference>
<evidence type="ECO:0000256" key="1">
    <source>
        <dbReference type="SAM" id="Phobius"/>
    </source>
</evidence>
<evidence type="ECO:0000313" key="2">
    <source>
        <dbReference type="EMBL" id="JAS64196.1"/>
    </source>
</evidence>
<dbReference type="EMBL" id="GECZ01005573">
    <property type="protein sequence ID" value="JAS64196.1"/>
    <property type="molecule type" value="Transcribed_RNA"/>
</dbReference>
<accession>A0A1B6GP36</accession>